<comment type="subunit">
    <text evidence="11">Component of the lipopolysaccharide transport and assembly complex. The LptBFG transporter is composed of two ATP-binding proteins (LptB) and two transmembrane proteins (LptF and LptG).</text>
</comment>
<sequence length="362" mass="39662">MILFRYVSREILATFFAVASVLLLIVVSNSLAHYLSRAAAGSLDPSVLFWILLYRIPASLEIIFPLSLFLAVLLGVGRMYMDSEVAVLFATGTSLKKLSRWILTPALVIAASVGFITFYLGPTGLQSANEVFDQQRSRSEVDRLIPGRFMNIGGGSGVVYTESVGEGQLGRVFVASAEKDEQAFVILAPSAHEEQLGENRYIVLKDGVRFDVTPGELGGRELRFGAHGILIPQADIVAKESKLKTWSTLALWDAGEAEHMAVLHYRLSLTLMVPIITLLAIGFGRSNPRSGRFAKIIPGILIFLLYFALITATQSAIEDGQVPIWLGMWWIHLSFGGLAWWLLTSDEREMKKSGGGVQNASN</sequence>
<feature type="transmembrane region" description="Helical" evidence="12">
    <location>
        <begin position="296"/>
        <end position="317"/>
    </location>
</feature>
<keyword evidence="14" id="KW-1185">Reference proteome</keyword>
<dbReference type="NCBIfam" id="TIGR04407">
    <property type="entry name" value="LptF_YjgP"/>
    <property type="match status" value="1"/>
</dbReference>
<organism evidence="13 14">
    <name type="scientific">Umboniibacter marinipuniceus</name>
    <dbReference type="NCBI Taxonomy" id="569599"/>
    <lineage>
        <taxon>Bacteria</taxon>
        <taxon>Pseudomonadati</taxon>
        <taxon>Pseudomonadota</taxon>
        <taxon>Gammaproteobacteria</taxon>
        <taxon>Cellvibrionales</taxon>
        <taxon>Cellvibrionaceae</taxon>
        <taxon>Umboniibacter</taxon>
    </lineage>
</organism>
<keyword evidence="10 12" id="KW-0472">Membrane</keyword>
<feature type="transmembrane region" description="Helical" evidence="12">
    <location>
        <begin position="101"/>
        <end position="120"/>
    </location>
</feature>
<dbReference type="InterPro" id="IPR005495">
    <property type="entry name" value="LptG/LptF_permease"/>
</dbReference>
<comment type="similarity">
    <text evidence="3">Belongs to the LptF/LptG family.</text>
</comment>
<protein>
    <recommendedName>
        <fullName evidence="4">Lipopolysaccharide export system permease protein LptF</fullName>
    </recommendedName>
</protein>
<evidence type="ECO:0000256" key="6">
    <source>
        <dbReference type="ARBA" id="ARBA00022475"/>
    </source>
</evidence>
<comment type="function">
    <text evidence="1">Part of the ABC transporter complex LptBFG involved in the translocation of lipopolysaccharide (LPS) from the inner membrane to the outer membrane.</text>
</comment>
<evidence type="ECO:0000256" key="5">
    <source>
        <dbReference type="ARBA" id="ARBA00022448"/>
    </source>
</evidence>
<dbReference type="RefSeq" id="WP_170150803.1">
    <property type="nucleotide sequence ID" value="NZ_REFJ01000003.1"/>
</dbReference>
<proteinExistence type="inferred from homology"/>
<keyword evidence="5" id="KW-0813">Transport</keyword>
<evidence type="ECO:0000256" key="7">
    <source>
        <dbReference type="ARBA" id="ARBA00022519"/>
    </source>
</evidence>
<evidence type="ECO:0000256" key="11">
    <source>
        <dbReference type="ARBA" id="ARBA00026081"/>
    </source>
</evidence>
<dbReference type="AlphaFoldDB" id="A0A3M0ALT3"/>
<evidence type="ECO:0000313" key="13">
    <source>
        <dbReference type="EMBL" id="RMA79942.1"/>
    </source>
</evidence>
<evidence type="ECO:0000256" key="1">
    <source>
        <dbReference type="ARBA" id="ARBA00002265"/>
    </source>
</evidence>
<evidence type="ECO:0000256" key="2">
    <source>
        <dbReference type="ARBA" id="ARBA00004429"/>
    </source>
</evidence>
<reference evidence="13 14" key="1">
    <citation type="submission" date="2018-10" db="EMBL/GenBank/DDBJ databases">
        <title>Genomic Encyclopedia of Type Strains, Phase IV (KMG-IV): sequencing the most valuable type-strain genomes for metagenomic binning, comparative biology and taxonomic classification.</title>
        <authorList>
            <person name="Goeker M."/>
        </authorList>
    </citation>
    <scope>NUCLEOTIDE SEQUENCE [LARGE SCALE GENOMIC DNA]</scope>
    <source>
        <strain evidence="13 14">DSM 25080</strain>
    </source>
</reference>
<gene>
    <name evidence="13" type="ORF">DFR27_1294</name>
</gene>
<feature type="transmembrane region" description="Helical" evidence="12">
    <location>
        <begin position="323"/>
        <end position="343"/>
    </location>
</feature>
<dbReference type="Pfam" id="PF03739">
    <property type="entry name" value="LptF_LptG"/>
    <property type="match status" value="1"/>
</dbReference>
<dbReference type="PANTHER" id="PTHR33529:SF7">
    <property type="entry name" value="LIPOPOLYSACCHARIDE EXPORT SYSTEM PERMEASE PROTEIN LPTF"/>
    <property type="match status" value="1"/>
</dbReference>
<dbReference type="EMBL" id="REFJ01000003">
    <property type="protein sequence ID" value="RMA79942.1"/>
    <property type="molecule type" value="Genomic_DNA"/>
</dbReference>
<feature type="transmembrane region" description="Helical" evidence="12">
    <location>
        <begin position="263"/>
        <end position="284"/>
    </location>
</feature>
<name>A0A3M0ALT3_9GAMM</name>
<evidence type="ECO:0000256" key="12">
    <source>
        <dbReference type="SAM" id="Phobius"/>
    </source>
</evidence>
<keyword evidence="7" id="KW-0997">Cell inner membrane</keyword>
<feature type="transmembrane region" description="Helical" evidence="12">
    <location>
        <begin position="62"/>
        <end position="81"/>
    </location>
</feature>
<comment type="subcellular location">
    <subcellularLocation>
        <location evidence="2">Cell inner membrane</location>
        <topology evidence="2">Multi-pass membrane protein</topology>
    </subcellularLocation>
</comment>
<accession>A0A3M0ALT3</accession>
<dbReference type="PANTHER" id="PTHR33529">
    <property type="entry name" value="SLR0882 PROTEIN-RELATED"/>
    <property type="match status" value="1"/>
</dbReference>
<keyword evidence="9 12" id="KW-1133">Transmembrane helix</keyword>
<dbReference type="InterPro" id="IPR030922">
    <property type="entry name" value="LptF"/>
</dbReference>
<keyword evidence="6" id="KW-1003">Cell membrane</keyword>
<comment type="caution">
    <text evidence="13">The sequence shown here is derived from an EMBL/GenBank/DDBJ whole genome shotgun (WGS) entry which is preliminary data.</text>
</comment>
<evidence type="ECO:0000256" key="4">
    <source>
        <dbReference type="ARBA" id="ARBA00014213"/>
    </source>
</evidence>
<evidence type="ECO:0000256" key="3">
    <source>
        <dbReference type="ARBA" id="ARBA00007725"/>
    </source>
</evidence>
<evidence type="ECO:0000256" key="9">
    <source>
        <dbReference type="ARBA" id="ARBA00022989"/>
    </source>
</evidence>
<evidence type="ECO:0000313" key="14">
    <source>
        <dbReference type="Proteomes" id="UP000267187"/>
    </source>
</evidence>
<dbReference type="GO" id="GO:0055085">
    <property type="term" value="P:transmembrane transport"/>
    <property type="evidence" value="ECO:0007669"/>
    <property type="project" value="InterPro"/>
</dbReference>
<dbReference type="GO" id="GO:0015920">
    <property type="term" value="P:lipopolysaccharide transport"/>
    <property type="evidence" value="ECO:0007669"/>
    <property type="project" value="TreeGrafter"/>
</dbReference>
<evidence type="ECO:0000256" key="10">
    <source>
        <dbReference type="ARBA" id="ARBA00023136"/>
    </source>
</evidence>
<dbReference type="Proteomes" id="UP000267187">
    <property type="component" value="Unassembled WGS sequence"/>
</dbReference>
<evidence type="ECO:0000256" key="8">
    <source>
        <dbReference type="ARBA" id="ARBA00022692"/>
    </source>
</evidence>
<keyword evidence="8 12" id="KW-0812">Transmembrane</keyword>
<dbReference type="GO" id="GO:0043190">
    <property type="term" value="C:ATP-binding cassette (ABC) transporter complex"/>
    <property type="evidence" value="ECO:0007669"/>
    <property type="project" value="InterPro"/>
</dbReference>